<proteinExistence type="predicted"/>
<dbReference type="WBParaSite" id="PS1159_v2.g16959.t1">
    <property type="protein sequence ID" value="PS1159_v2.g16959.t1"/>
    <property type="gene ID" value="PS1159_v2.g16959"/>
</dbReference>
<organism evidence="1 2">
    <name type="scientific">Panagrolaimus sp. PS1159</name>
    <dbReference type="NCBI Taxonomy" id="55785"/>
    <lineage>
        <taxon>Eukaryota</taxon>
        <taxon>Metazoa</taxon>
        <taxon>Ecdysozoa</taxon>
        <taxon>Nematoda</taxon>
        <taxon>Chromadorea</taxon>
        <taxon>Rhabditida</taxon>
        <taxon>Tylenchina</taxon>
        <taxon>Panagrolaimomorpha</taxon>
        <taxon>Panagrolaimoidea</taxon>
        <taxon>Panagrolaimidae</taxon>
        <taxon>Panagrolaimus</taxon>
    </lineage>
</organism>
<name>A0AC35FFK0_9BILA</name>
<reference evidence="2" key="1">
    <citation type="submission" date="2022-11" db="UniProtKB">
        <authorList>
            <consortium name="WormBaseParasite"/>
        </authorList>
    </citation>
    <scope>IDENTIFICATION</scope>
</reference>
<protein>
    <submittedName>
        <fullName evidence="2">Uncharacterized protein</fullName>
    </submittedName>
</protein>
<evidence type="ECO:0000313" key="1">
    <source>
        <dbReference type="Proteomes" id="UP000887580"/>
    </source>
</evidence>
<sequence length="210" mass="24338">MVYLNRDILNEICEKLILNGNQNAVFNFAFSGKESLEALKWKFSTITHLELCDDCFKIGWDKPLMTFHLHSPNIHTEKFMEFIGGNVKSLHFDTCNTIYLTILDNVMYSKKLDTISFGKNCHPDDVVELLSFFYESIIHLKAIEFMMFRKFKKVLNLDSLTIMEHPVSLFCTHFVKICGTPSTLIFQLSSPRNVPEWESLASVTRHTKNT</sequence>
<accession>A0AC35FFK0</accession>
<dbReference type="Proteomes" id="UP000887580">
    <property type="component" value="Unplaced"/>
</dbReference>
<evidence type="ECO:0000313" key="2">
    <source>
        <dbReference type="WBParaSite" id="PS1159_v2.g16959.t1"/>
    </source>
</evidence>